<accession>A0A9W9RT92</accession>
<evidence type="ECO:0000313" key="21">
    <source>
        <dbReference type="EMBL" id="KAJ5364874.1"/>
    </source>
</evidence>
<keyword evidence="8" id="KW-0378">Hydrolase</keyword>
<name>A0A9W9RT92_9EURO</name>
<dbReference type="InterPro" id="IPR026891">
    <property type="entry name" value="Fn3-like"/>
</dbReference>
<comment type="function">
    <text evidence="14">Beta-glucosidases are one of a number of cellulolytic enzymes involved in the degradation of cellulosic biomass. Catalyzes the last step releasing glucose from the inhibitory cellobiose.</text>
</comment>
<dbReference type="InterPro" id="IPR013783">
    <property type="entry name" value="Ig-like_fold"/>
</dbReference>
<comment type="similarity">
    <text evidence="4">Belongs to the glycosyl hydrolase 3 family.</text>
</comment>
<keyword evidence="10" id="KW-0325">Glycoprotein</keyword>
<keyword evidence="13" id="KW-0624">Polysaccharide degradation</keyword>
<dbReference type="Pfam" id="PF14310">
    <property type="entry name" value="Fn3-like"/>
    <property type="match status" value="1"/>
</dbReference>
<feature type="chain" id="PRO_5040984284" description="Probable beta-glucosidase M" evidence="19">
    <location>
        <begin position="28"/>
        <end position="836"/>
    </location>
</feature>
<evidence type="ECO:0000256" key="13">
    <source>
        <dbReference type="ARBA" id="ARBA00023326"/>
    </source>
</evidence>
<keyword evidence="12" id="KW-0326">Glycosidase</keyword>
<dbReference type="InterPro" id="IPR002772">
    <property type="entry name" value="Glyco_hydro_3_C"/>
</dbReference>
<evidence type="ECO:0000256" key="17">
    <source>
        <dbReference type="ARBA" id="ARBA00041589"/>
    </source>
</evidence>
<comment type="catalytic activity">
    <reaction evidence="1">
        <text>Hydrolysis of terminal, non-reducing beta-D-glucosyl residues with release of beta-D-glucose.</text>
        <dbReference type="EC" id="3.2.1.21"/>
    </reaction>
</comment>
<evidence type="ECO:0000256" key="11">
    <source>
        <dbReference type="ARBA" id="ARBA00023277"/>
    </source>
</evidence>
<dbReference type="Gene3D" id="3.20.20.300">
    <property type="entry name" value="Glycoside hydrolase, family 3, N-terminal domain"/>
    <property type="match status" value="1"/>
</dbReference>
<evidence type="ECO:0000256" key="8">
    <source>
        <dbReference type="ARBA" id="ARBA00022801"/>
    </source>
</evidence>
<dbReference type="GO" id="GO:0008422">
    <property type="term" value="F:beta-glucosidase activity"/>
    <property type="evidence" value="ECO:0007669"/>
    <property type="project" value="UniProtKB-EC"/>
</dbReference>
<keyword evidence="11" id="KW-0119">Carbohydrate metabolism</keyword>
<dbReference type="OrthoDB" id="416222at2759"/>
<dbReference type="GO" id="GO:0030245">
    <property type="term" value="P:cellulose catabolic process"/>
    <property type="evidence" value="ECO:0007669"/>
    <property type="project" value="UniProtKB-KW"/>
</dbReference>
<evidence type="ECO:0000256" key="12">
    <source>
        <dbReference type="ARBA" id="ARBA00023295"/>
    </source>
</evidence>
<dbReference type="InterPro" id="IPR036962">
    <property type="entry name" value="Glyco_hydro_3_N_sf"/>
</dbReference>
<evidence type="ECO:0000256" key="15">
    <source>
        <dbReference type="ARBA" id="ARBA00039571"/>
    </source>
</evidence>
<dbReference type="Proteomes" id="UP001147782">
    <property type="component" value="Unassembled WGS sequence"/>
</dbReference>
<keyword evidence="7 19" id="KW-0732">Signal</keyword>
<dbReference type="InterPro" id="IPR017853">
    <property type="entry name" value="GH"/>
</dbReference>
<evidence type="ECO:0000256" key="18">
    <source>
        <dbReference type="ARBA" id="ARBA00041805"/>
    </source>
</evidence>
<dbReference type="GO" id="GO:0005576">
    <property type="term" value="C:extracellular region"/>
    <property type="evidence" value="ECO:0007669"/>
    <property type="project" value="UniProtKB-SubCell"/>
</dbReference>
<dbReference type="InterPro" id="IPR050288">
    <property type="entry name" value="Cellulose_deg_GH3"/>
</dbReference>
<dbReference type="SMART" id="SM01217">
    <property type="entry name" value="Fn3_like"/>
    <property type="match status" value="1"/>
</dbReference>
<evidence type="ECO:0000256" key="3">
    <source>
        <dbReference type="ARBA" id="ARBA00004987"/>
    </source>
</evidence>
<dbReference type="FunFam" id="3.20.20.300:FF:000002">
    <property type="entry name" value="Probable beta-glucosidase"/>
    <property type="match status" value="1"/>
</dbReference>
<evidence type="ECO:0000256" key="16">
    <source>
        <dbReference type="ARBA" id="ARBA00041282"/>
    </source>
</evidence>
<dbReference type="Pfam" id="PF00933">
    <property type="entry name" value="Glyco_hydro_3"/>
    <property type="match status" value="1"/>
</dbReference>
<dbReference type="GeneID" id="81442679"/>
<dbReference type="Gene3D" id="3.40.50.1700">
    <property type="entry name" value="Glycoside hydrolase family 3 C-terminal domain"/>
    <property type="match status" value="1"/>
</dbReference>
<evidence type="ECO:0000256" key="19">
    <source>
        <dbReference type="SAM" id="SignalP"/>
    </source>
</evidence>
<evidence type="ECO:0000256" key="1">
    <source>
        <dbReference type="ARBA" id="ARBA00000448"/>
    </source>
</evidence>
<evidence type="ECO:0000313" key="22">
    <source>
        <dbReference type="Proteomes" id="UP001147782"/>
    </source>
</evidence>
<feature type="signal peptide" evidence="19">
    <location>
        <begin position="1"/>
        <end position="27"/>
    </location>
</feature>
<evidence type="ECO:0000256" key="7">
    <source>
        <dbReference type="ARBA" id="ARBA00022729"/>
    </source>
</evidence>
<keyword evidence="22" id="KW-1185">Reference proteome</keyword>
<feature type="domain" description="Fibronectin type III-like" evidence="20">
    <location>
        <begin position="758"/>
        <end position="824"/>
    </location>
</feature>
<dbReference type="Pfam" id="PF01915">
    <property type="entry name" value="Glyco_hydro_3_C"/>
    <property type="match status" value="1"/>
</dbReference>
<gene>
    <name evidence="21" type="ORF">N7496_010587</name>
</gene>
<dbReference type="AlphaFoldDB" id="A0A9W9RT92"/>
<evidence type="ECO:0000256" key="6">
    <source>
        <dbReference type="ARBA" id="ARBA00022525"/>
    </source>
</evidence>
<dbReference type="Gene3D" id="2.60.40.10">
    <property type="entry name" value="Immunoglobulins"/>
    <property type="match status" value="1"/>
</dbReference>
<keyword evidence="9" id="KW-0136">Cellulose degradation</keyword>
<dbReference type="PANTHER" id="PTHR42715:SF5">
    <property type="entry name" value="BETA-GLUCOSIDASE M-RELATED"/>
    <property type="match status" value="1"/>
</dbReference>
<protein>
    <recommendedName>
        <fullName evidence="15">Probable beta-glucosidase M</fullName>
        <ecNumber evidence="5">3.2.1.21</ecNumber>
    </recommendedName>
    <alternativeName>
        <fullName evidence="16">Beta-D-glucoside glucohydrolase M</fullName>
    </alternativeName>
    <alternativeName>
        <fullName evidence="17">Cellobiase M</fullName>
    </alternativeName>
    <alternativeName>
        <fullName evidence="18">Gentiobiase M</fullName>
    </alternativeName>
</protein>
<evidence type="ECO:0000256" key="10">
    <source>
        <dbReference type="ARBA" id="ARBA00023180"/>
    </source>
</evidence>
<evidence type="ECO:0000256" key="14">
    <source>
        <dbReference type="ARBA" id="ARBA00024983"/>
    </source>
</evidence>
<keyword evidence="6" id="KW-0964">Secreted</keyword>
<sequence length="836" mass="91403">MPNLPVMTFPVVMRTATLLCLATAASAVITPRDMSSEDSTDFDALTLFWDYGKSPPVYPSPKGIATSKGWADAYEAAARMVAKMTNEEKANITTGAAHPKNGCAGWAPAVERVGFPGMCMQGSGSGLRPTELVTAYAAPISIAASWNDDLAFRTGFYRGLEYESKGVNVALEPVCGPIGRIAENGRNWEGYGADQYLTGQMVYQTIKGIQDRGTVSACVKHFVAYEQETNRMPIGHNESVSSNVDDKTMHELYFWPFMDAMKAESGSVMCSYNRVNNSYACQNSKILNGLLKTELGFQGFAMSDWAALHTGYEAADAGLDMVMPDSGGFWGTNLSLAVTNGSFAQQRLDDMATRILAVWEKFGSIPNPGHGDPPTVDWTLPHGHTNAMKHISQKTIFQGALEGHVLVKNVNNALPLNKPTVLSLFGYDALPPAIVDPVSSVKWKFGYEALNTSSAEEQMYIDGYWSNGSTIWPAGPKAGYGGTLITGGGSSTSNPPWIVSPYAAFVQQAREDLTMLSWDFQNQNPGVMGGSDACIVFINEYASEGFDRGGLADPWSDKLVNNVANKCNNTIVVIHNAGIRIVDSWIDHPNITAVILAHLPGQESGNSLVELMYGKTSPSGRLPYTIPKRESDFGDLLYPTHADSTSEYHTQANFTEGVYIDYKHFVRHNITPRYEFGYGLTYSEFKYSKLKTTLCDNVLPSFVDAYAGTLVMADPSTNLTIENQSQKRLPWGGAKALWDNVANVTIEVENIGNMMADEVVQLYVGIPGAPEKQLRGYQKANMSVGHKAQIQFQLTRRDLSVWSPERQGWVLQKGVYKIYIGKSVLDIPLEGRLEVA</sequence>
<dbReference type="InterPro" id="IPR001764">
    <property type="entry name" value="Glyco_hydro_3_N"/>
</dbReference>
<dbReference type="EC" id="3.2.1.21" evidence="5"/>
<organism evidence="21 22">
    <name type="scientific">Penicillium cataractarum</name>
    <dbReference type="NCBI Taxonomy" id="2100454"/>
    <lineage>
        <taxon>Eukaryota</taxon>
        <taxon>Fungi</taxon>
        <taxon>Dikarya</taxon>
        <taxon>Ascomycota</taxon>
        <taxon>Pezizomycotina</taxon>
        <taxon>Eurotiomycetes</taxon>
        <taxon>Eurotiomycetidae</taxon>
        <taxon>Eurotiales</taxon>
        <taxon>Aspergillaceae</taxon>
        <taxon>Penicillium</taxon>
    </lineage>
</organism>
<reference evidence="21" key="2">
    <citation type="journal article" date="2023" name="IMA Fungus">
        <title>Comparative genomic study of the Penicillium genus elucidates a diverse pangenome and 15 lateral gene transfer events.</title>
        <authorList>
            <person name="Petersen C."/>
            <person name="Sorensen T."/>
            <person name="Nielsen M.R."/>
            <person name="Sondergaard T.E."/>
            <person name="Sorensen J.L."/>
            <person name="Fitzpatrick D.A."/>
            <person name="Frisvad J.C."/>
            <person name="Nielsen K.L."/>
        </authorList>
    </citation>
    <scope>NUCLEOTIDE SEQUENCE</scope>
    <source>
        <strain evidence="21">IBT 29864</strain>
    </source>
</reference>
<evidence type="ECO:0000256" key="9">
    <source>
        <dbReference type="ARBA" id="ARBA00023001"/>
    </source>
</evidence>
<comment type="caution">
    <text evidence="21">The sequence shown here is derived from an EMBL/GenBank/DDBJ whole genome shotgun (WGS) entry which is preliminary data.</text>
</comment>
<comment type="pathway">
    <text evidence="3">Glycan metabolism; cellulose degradation.</text>
</comment>
<reference evidence="21" key="1">
    <citation type="submission" date="2022-11" db="EMBL/GenBank/DDBJ databases">
        <authorList>
            <person name="Petersen C."/>
        </authorList>
    </citation>
    <scope>NUCLEOTIDE SEQUENCE</scope>
    <source>
        <strain evidence="21">IBT 29864</strain>
    </source>
</reference>
<evidence type="ECO:0000256" key="5">
    <source>
        <dbReference type="ARBA" id="ARBA00012744"/>
    </source>
</evidence>
<dbReference type="PRINTS" id="PR00133">
    <property type="entry name" value="GLHYDRLASE3"/>
</dbReference>
<dbReference type="SUPFAM" id="SSF51445">
    <property type="entry name" value="(Trans)glycosidases"/>
    <property type="match status" value="1"/>
</dbReference>
<proteinExistence type="inferred from homology"/>
<dbReference type="RefSeq" id="XP_056552500.1">
    <property type="nucleotide sequence ID" value="XM_056703500.1"/>
</dbReference>
<evidence type="ECO:0000256" key="2">
    <source>
        <dbReference type="ARBA" id="ARBA00004613"/>
    </source>
</evidence>
<dbReference type="EMBL" id="JAPZBS010000008">
    <property type="protein sequence ID" value="KAJ5364874.1"/>
    <property type="molecule type" value="Genomic_DNA"/>
</dbReference>
<evidence type="ECO:0000259" key="20">
    <source>
        <dbReference type="SMART" id="SM01217"/>
    </source>
</evidence>
<dbReference type="PANTHER" id="PTHR42715">
    <property type="entry name" value="BETA-GLUCOSIDASE"/>
    <property type="match status" value="1"/>
</dbReference>
<dbReference type="SUPFAM" id="SSF52279">
    <property type="entry name" value="Beta-D-glucan exohydrolase, C-terminal domain"/>
    <property type="match status" value="1"/>
</dbReference>
<evidence type="ECO:0000256" key="4">
    <source>
        <dbReference type="ARBA" id="ARBA00005336"/>
    </source>
</evidence>
<dbReference type="InterPro" id="IPR036881">
    <property type="entry name" value="Glyco_hydro_3_C_sf"/>
</dbReference>
<comment type="subcellular location">
    <subcellularLocation>
        <location evidence="2">Secreted</location>
    </subcellularLocation>
</comment>